<dbReference type="Proteomes" id="UP001156627">
    <property type="component" value="Unassembled WGS sequence"/>
</dbReference>
<dbReference type="RefSeq" id="WP_284333430.1">
    <property type="nucleotide sequence ID" value="NZ_BSOA01000046.1"/>
</dbReference>
<dbReference type="EMBL" id="BSOA01000046">
    <property type="protein sequence ID" value="GLQ89993.1"/>
    <property type="molecule type" value="Genomic_DNA"/>
</dbReference>
<gene>
    <name evidence="2" type="ORF">GCM10007898_35680</name>
</gene>
<sequence length="109" mass="12056">MARDKGLETLLSEDLQGEQGLSEKGMFGGWAWLLHGNLLCGARADGLLVRLGRDQDGWALRLPDIVPMIMGSRRMHGWVRVAPEAYGDDTLRRKLLDAALAFVRSLPAK</sequence>
<dbReference type="SUPFAM" id="SSF159894">
    <property type="entry name" value="YgaC/TfoX-N like"/>
    <property type="match status" value="1"/>
</dbReference>
<feature type="domain" description="TfoX N-terminal" evidence="1">
    <location>
        <begin position="16"/>
        <end position="102"/>
    </location>
</feature>
<evidence type="ECO:0000313" key="2">
    <source>
        <dbReference type="EMBL" id="GLQ89993.1"/>
    </source>
</evidence>
<name>A0ABQ5XFX2_9GAMM</name>
<dbReference type="InterPro" id="IPR007076">
    <property type="entry name" value="TfoX_N"/>
</dbReference>
<evidence type="ECO:0000313" key="3">
    <source>
        <dbReference type="Proteomes" id="UP001156627"/>
    </source>
</evidence>
<organism evidence="2 3">
    <name type="scientific">Dyella flagellata</name>
    <dbReference type="NCBI Taxonomy" id="1867833"/>
    <lineage>
        <taxon>Bacteria</taxon>
        <taxon>Pseudomonadati</taxon>
        <taxon>Pseudomonadota</taxon>
        <taxon>Gammaproteobacteria</taxon>
        <taxon>Lysobacterales</taxon>
        <taxon>Rhodanobacteraceae</taxon>
        <taxon>Dyella</taxon>
    </lineage>
</organism>
<accession>A0ABQ5XFX2</accession>
<evidence type="ECO:0000259" key="1">
    <source>
        <dbReference type="Pfam" id="PF04993"/>
    </source>
</evidence>
<protein>
    <submittedName>
        <fullName evidence="2">Cold-shock protein</fullName>
    </submittedName>
</protein>
<keyword evidence="3" id="KW-1185">Reference proteome</keyword>
<proteinExistence type="predicted"/>
<reference evidence="3" key="1">
    <citation type="journal article" date="2019" name="Int. J. Syst. Evol. Microbiol.">
        <title>The Global Catalogue of Microorganisms (GCM) 10K type strain sequencing project: providing services to taxonomists for standard genome sequencing and annotation.</title>
        <authorList>
            <consortium name="The Broad Institute Genomics Platform"/>
            <consortium name="The Broad Institute Genome Sequencing Center for Infectious Disease"/>
            <person name="Wu L."/>
            <person name="Ma J."/>
        </authorList>
    </citation>
    <scope>NUCLEOTIDE SEQUENCE [LARGE SCALE GENOMIC DNA]</scope>
    <source>
        <strain evidence="3">NBRC 111981</strain>
    </source>
</reference>
<dbReference type="Pfam" id="PF04993">
    <property type="entry name" value="TfoX_N"/>
    <property type="match status" value="1"/>
</dbReference>
<comment type="caution">
    <text evidence="2">The sequence shown here is derived from an EMBL/GenBank/DDBJ whole genome shotgun (WGS) entry which is preliminary data.</text>
</comment>